<dbReference type="RefSeq" id="WP_132130642.1">
    <property type="nucleotide sequence ID" value="NZ_CP042432.1"/>
</dbReference>
<dbReference type="Gene3D" id="1.10.260.40">
    <property type="entry name" value="lambda repressor-like DNA-binding domains"/>
    <property type="match status" value="1"/>
</dbReference>
<dbReference type="PANTHER" id="PTHR46797:SF1">
    <property type="entry name" value="METHYLPHOSPHONATE SYNTHASE"/>
    <property type="match status" value="1"/>
</dbReference>
<comment type="caution">
    <text evidence="3">The sequence shown here is derived from an EMBL/GenBank/DDBJ whole genome shotgun (WGS) entry which is preliminary data.</text>
</comment>
<reference evidence="3 4" key="1">
    <citation type="submission" date="2019-03" db="EMBL/GenBank/DDBJ databases">
        <title>Genomic Encyclopedia of Type Strains, Phase IV (KMG-IV): sequencing the most valuable type-strain genomes for metagenomic binning, comparative biology and taxonomic classification.</title>
        <authorList>
            <person name="Goeker M."/>
        </authorList>
    </citation>
    <scope>NUCLEOTIDE SEQUENCE [LARGE SCALE GENOMIC DNA]</scope>
    <source>
        <strain evidence="3 4">DSM 21100</strain>
    </source>
</reference>
<sequence>MDLGKTIKDYRVRKGYKQNEFAEKCGLTQAYLSKIENNQKEPTLAVLKTIAGALQLPLPILFFVSMTAEDVDPKKKEAYQMIESSIKGMVENFF</sequence>
<dbReference type="InterPro" id="IPR010982">
    <property type="entry name" value="Lambda_DNA-bd_dom_sf"/>
</dbReference>
<organism evidence="3 4">
    <name type="scientific">Anseongella ginsenosidimutans</name>
    <dbReference type="NCBI Taxonomy" id="496056"/>
    <lineage>
        <taxon>Bacteria</taxon>
        <taxon>Pseudomonadati</taxon>
        <taxon>Bacteroidota</taxon>
        <taxon>Sphingobacteriia</taxon>
        <taxon>Sphingobacteriales</taxon>
        <taxon>Sphingobacteriaceae</taxon>
        <taxon>Anseongella</taxon>
    </lineage>
</organism>
<dbReference type="Proteomes" id="UP000295807">
    <property type="component" value="Unassembled WGS sequence"/>
</dbReference>
<dbReference type="GO" id="GO:0003700">
    <property type="term" value="F:DNA-binding transcription factor activity"/>
    <property type="evidence" value="ECO:0007669"/>
    <property type="project" value="TreeGrafter"/>
</dbReference>
<dbReference type="GO" id="GO:0003677">
    <property type="term" value="F:DNA binding"/>
    <property type="evidence" value="ECO:0007669"/>
    <property type="project" value="UniProtKB-KW"/>
</dbReference>
<keyword evidence="1" id="KW-0238">DNA-binding</keyword>
<protein>
    <submittedName>
        <fullName evidence="3">Helix-turn-helix protein</fullName>
    </submittedName>
</protein>
<dbReference type="EMBL" id="SMAD01000018">
    <property type="protein sequence ID" value="TCS84734.1"/>
    <property type="molecule type" value="Genomic_DNA"/>
</dbReference>
<keyword evidence="4" id="KW-1185">Reference proteome</keyword>
<dbReference type="Pfam" id="PF01381">
    <property type="entry name" value="HTH_3"/>
    <property type="match status" value="1"/>
</dbReference>
<evidence type="ECO:0000259" key="2">
    <source>
        <dbReference type="PROSITE" id="PS50943"/>
    </source>
</evidence>
<dbReference type="GO" id="GO:0005829">
    <property type="term" value="C:cytosol"/>
    <property type="evidence" value="ECO:0007669"/>
    <property type="project" value="TreeGrafter"/>
</dbReference>
<dbReference type="SUPFAM" id="SSF47413">
    <property type="entry name" value="lambda repressor-like DNA-binding domains"/>
    <property type="match status" value="1"/>
</dbReference>
<dbReference type="OrthoDB" id="337567at2"/>
<dbReference type="SMART" id="SM00530">
    <property type="entry name" value="HTH_XRE"/>
    <property type="match status" value="1"/>
</dbReference>
<dbReference type="AlphaFoldDB" id="A0A4R3KLM4"/>
<name>A0A4R3KLM4_9SPHI</name>
<dbReference type="CDD" id="cd00093">
    <property type="entry name" value="HTH_XRE"/>
    <property type="match status" value="1"/>
</dbReference>
<evidence type="ECO:0000313" key="4">
    <source>
        <dbReference type="Proteomes" id="UP000295807"/>
    </source>
</evidence>
<dbReference type="PANTHER" id="PTHR46797">
    <property type="entry name" value="HTH-TYPE TRANSCRIPTIONAL REGULATOR"/>
    <property type="match status" value="1"/>
</dbReference>
<dbReference type="InterPro" id="IPR001387">
    <property type="entry name" value="Cro/C1-type_HTH"/>
</dbReference>
<dbReference type="PROSITE" id="PS50943">
    <property type="entry name" value="HTH_CROC1"/>
    <property type="match status" value="1"/>
</dbReference>
<evidence type="ECO:0000256" key="1">
    <source>
        <dbReference type="ARBA" id="ARBA00023125"/>
    </source>
</evidence>
<feature type="domain" description="HTH cro/C1-type" evidence="2">
    <location>
        <begin position="7"/>
        <end position="61"/>
    </location>
</feature>
<dbReference type="InterPro" id="IPR050807">
    <property type="entry name" value="TransReg_Diox_bact_type"/>
</dbReference>
<accession>A0A4R3KLM4</accession>
<proteinExistence type="predicted"/>
<evidence type="ECO:0000313" key="3">
    <source>
        <dbReference type="EMBL" id="TCS84734.1"/>
    </source>
</evidence>
<gene>
    <name evidence="3" type="ORF">EDD80_1183</name>
</gene>